<dbReference type="SUPFAM" id="SSF56112">
    <property type="entry name" value="Protein kinase-like (PK-like)"/>
    <property type="match status" value="1"/>
</dbReference>
<reference evidence="10" key="3">
    <citation type="submission" date="2018-08" db="UniProtKB">
        <authorList>
            <consortium name="EnsemblPlants"/>
        </authorList>
    </citation>
    <scope>IDENTIFICATION</scope>
    <source>
        <strain evidence="10">cv. Bd21</strain>
    </source>
</reference>
<evidence type="ECO:0000256" key="1">
    <source>
        <dbReference type="ARBA" id="ARBA00022679"/>
    </source>
</evidence>
<dbReference type="InterPro" id="IPR017441">
    <property type="entry name" value="Protein_kinase_ATP_BS"/>
</dbReference>
<keyword evidence="7" id="KW-0472">Membrane</keyword>
<dbReference type="PROSITE" id="PS00107">
    <property type="entry name" value="PROTEIN_KINASE_ATP"/>
    <property type="match status" value="1"/>
</dbReference>
<feature type="domain" description="Protein kinase" evidence="8">
    <location>
        <begin position="38"/>
        <end position="298"/>
    </location>
</feature>
<feature type="binding site" evidence="5">
    <location>
        <position position="66"/>
    </location>
    <ligand>
        <name>ATP</name>
        <dbReference type="ChEBI" id="CHEBI:30616"/>
    </ligand>
</feature>
<evidence type="ECO:0000256" key="6">
    <source>
        <dbReference type="SAM" id="MobiDB-lite"/>
    </source>
</evidence>
<evidence type="ECO:0000313" key="10">
    <source>
        <dbReference type="EnsemblPlants" id="PNT64249"/>
    </source>
</evidence>
<dbReference type="OrthoDB" id="2015071at2759"/>
<dbReference type="SMART" id="SM00220">
    <property type="entry name" value="S_TKc"/>
    <property type="match status" value="1"/>
</dbReference>
<evidence type="ECO:0000256" key="5">
    <source>
        <dbReference type="PROSITE-ProRule" id="PRU10141"/>
    </source>
</evidence>
<name>A0A2K2CQF3_BRADI</name>
<gene>
    <name evidence="10" type="primary">LOC112272439</name>
    <name evidence="9" type="ORF">BRADI_4g26621v3</name>
</gene>
<keyword evidence="7" id="KW-0812">Transmembrane</keyword>
<feature type="region of interest" description="Disordered" evidence="6">
    <location>
        <begin position="560"/>
        <end position="701"/>
    </location>
</feature>
<dbReference type="Gene3D" id="1.10.510.10">
    <property type="entry name" value="Transferase(Phosphotransferase) domain 1"/>
    <property type="match status" value="1"/>
</dbReference>
<evidence type="ECO:0000313" key="9">
    <source>
        <dbReference type="EMBL" id="PNT64249.1"/>
    </source>
</evidence>
<dbReference type="EnsemblPlants" id="PNT64249">
    <property type="protein sequence ID" value="PNT64249"/>
    <property type="gene ID" value="BRADI_4g26621v3"/>
</dbReference>
<dbReference type="Pfam" id="PF00069">
    <property type="entry name" value="Pkinase"/>
    <property type="match status" value="1"/>
</dbReference>
<dbReference type="EMBL" id="CM000883">
    <property type="protein sequence ID" value="PNT64249.1"/>
    <property type="molecule type" value="Genomic_DNA"/>
</dbReference>
<keyword evidence="4 5" id="KW-0067">ATP-binding</keyword>
<evidence type="ECO:0000256" key="3">
    <source>
        <dbReference type="ARBA" id="ARBA00022777"/>
    </source>
</evidence>
<dbReference type="InterPro" id="IPR011009">
    <property type="entry name" value="Kinase-like_dom_sf"/>
</dbReference>
<dbReference type="GO" id="GO:0005524">
    <property type="term" value="F:ATP binding"/>
    <property type="evidence" value="ECO:0007669"/>
    <property type="project" value="UniProtKB-UniRule"/>
</dbReference>
<keyword evidence="1" id="KW-0808">Transferase</keyword>
<reference evidence="9" key="2">
    <citation type="submission" date="2017-06" db="EMBL/GenBank/DDBJ databases">
        <title>WGS assembly of Brachypodium distachyon.</title>
        <authorList>
            <consortium name="The International Brachypodium Initiative"/>
            <person name="Lucas S."/>
            <person name="Harmon-Smith M."/>
            <person name="Lail K."/>
            <person name="Tice H."/>
            <person name="Grimwood J."/>
            <person name="Bruce D."/>
            <person name="Barry K."/>
            <person name="Shu S."/>
            <person name="Lindquist E."/>
            <person name="Wang M."/>
            <person name="Pitluck S."/>
            <person name="Vogel J.P."/>
            <person name="Garvin D.F."/>
            <person name="Mockler T.C."/>
            <person name="Schmutz J."/>
            <person name="Rokhsar D."/>
            <person name="Bevan M.W."/>
        </authorList>
    </citation>
    <scope>NUCLEOTIDE SEQUENCE</scope>
    <source>
        <strain evidence="9">Bd21</strain>
    </source>
</reference>
<dbReference type="Gramene" id="PNT64249">
    <property type="protein sequence ID" value="PNT64249"/>
    <property type="gene ID" value="BRADI_4g26621v3"/>
</dbReference>
<accession>A0A2K2CQF3</accession>
<protein>
    <recommendedName>
        <fullName evidence="8">Protein kinase domain-containing protein</fullName>
    </recommendedName>
</protein>
<feature type="compositionally biased region" description="Pro residues" evidence="6">
    <location>
        <begin position="688"/>
        <end position="697"/>
    </location>
</feature>
<dbReference type="PROSITE" id="PS00108">
    <property type="entry name" value="PROTEIN_KINASE_ST"/>
    <property type="match status" value="1"/>
</dbReference>
<proteinExistence type="predicted"/>
<dbReference type="AlphaFoldDB" id="A0A2K2CQF3"/>
<dbReference type="InterPro" id="IPR008271">
    <property type="entry name" value="Ser/Thr_kinase_AS"/>
</dbReference>
<dbReference type="PANTHER" id="PTHR45707:SF43">
    <property type="entry name" value="PROTEIN KINASE DOMAIN-CONTAINING PROTEIN"/>
    <property type="match status" value="1"/>
</dbReference>
<keyword evidence="2 5" id="KW-0547">Nucleotide-binding</keyword>
<evidence type="ECO:0000256" key="7">
    <source>
        <dbReference type="SAM" id="Phobius"/>
    </source>
</evidence>
<feature type="compositionally biased region" description="Acidic residues" evidence="6">
    <location>
        <begin position="576"/>
        <end position="606"/>
    </location>
</feature>
<feature type="compositionally biased region" description="Gly residues" evidence="6">
    <location>
        <begin position="670"/>
        <end position="682"/>
    </location>
</feature>
<dbReference type="RefSeq" id="XP_024318952.1">
    <property type="nucleotide sequence ID" value="XM_024463184.1"/>
</dbReference>
<keyword evidence="7" id="KW-1133">Transmembrane helix</keyword>
<evidence type="ECO:0000259" key="8">
    <source>
        <dbReference type="PROSITE" id="PS50011"/>
    </source>
</evidence>
<dbReference type="GeneID" id="112272439"/>
<keyword evidence="3" id="KW-0418">Kinase</keyword>
<evidence type="ECO:0000256" key="4">
    <source>
        <dbReference type="ARBA" id="ARBA00022840"/>
    </source>
</evidence>
<dbReference type="PANTHER" id="PTHR45707">
    <property type="entry name" value="C2 CALCIUM/LIPID-BINDING PLANT PHOSPHORIBOSYLTRANSFERASE FAMILY PROTEIN"/>
    <property type="match status" value="1"/>
</dbReference>
<evidence type="ECO:0000256" key="2">
    <source>
        <dbReference type="ARBA" id="ARBA00022741"/>
    </source>
</evidence>
<feature type="compositionally biased region" description="Basic and acidic residues" evidence="6">
    <location>
        <begin position="514"/>
        <end position="528"/>
    </location>
</feature>
<sequence length="816" mass="89617">MADHARELEALERILSDDAGAEPTRLAYGLMKSITNDFSPSREIGSGGFGVVYLGILRKGTVAVKKLTMSPTFSDDLFLDEVRCLMRTKHKNIVRFLGYCSDTQGELIEHNGRKIMAEVRQRLLCFEYVPNGSLQRYLKEKCHGNGWKIRYQFMKGICQGLHYLHKERINHLDLKPENVLLDAYMEPKISDFGLSRWFDEGQSRIVTINTPGTRGYIAPEIIDKGEISFKSDIFSLGIIIIKLLTGSDHHEFENWHESIDVEGPQVKSCIEIARTCVEADQHNRPCISEIIDKLNEMENAEESRDGTGSSMVSPSSSKEVIPPSTMCRMDKQDCEYAKMDTCLADGMGHSKHDSGVSKDTKTVQLLGQRRVEDNDGSNFLVHDKDLYNGPKMMTNQKARSGDEKGPNGGSGPSNQGKMSGMLLTPPAMMRPNMMPGVGMLQAAAAAGNPIALKNIQMMQQQMMMNNGGTGYPRMGYGMQGMYPMPPNMMQHTAPTKVDPVKFKNPEPEGGGGSESHDLDNEESKDSGSKAHKSGGGKQDTKMYPMGPQKIQMKLSTPLMDAPAASKDPKSIKFNLPEDEFDDDDDEFSDFDDDDDDFDDDGLDDDDPNAKQVGVPPHAATTRGSDKKGGSENEIPAQIKGNNGGKKGGGGGKNVGGAQPNNIKGQEKKGTGTGGLATGGLMGGMLPPQLLPPRPLPPQQQQAMLRPTMMGSSGGFPGMGQMGYRPHMENGVHGMLPPPPPPPTGFYQSGMPPYDREREILHIAAAAGNSMAQLQHRALAQQQQQQHMAFYLFLFMFLFLFTIVIIIIVIFTFKARR</sequence>
<dbReference type="Proteomes" id="UP000008810">
    <property type="component" value="Chromosome 4"/>
</dbReference>
<dbReference type="GO" id="GO:0004672">
    <property type="term" value="F:protein kinase activity"/>
    <property type="evidence" value="ECO:0007669"/>
    <property type="project" value="InterPro"/>
</dbReference>
<feature type="region of interest" description="Disordered" evidence="6">
    <location>
        <begin position="375"/>
        <end position="421"/>
    </location>
</feature>
<organism evidence="9">
    <name type="scientific">Brachypodium distachyon</name>
    <name type="common">Purple false brome</name>
    <name type="synonym">Trachynia distachya</name>
    <dbReference type="NCBI Taxonomy" id="15368"/>
    <lineage>
        <taxon>Eukaryota</taxon>
        <taxon>Viridiplantae</taxon>
        <taxon>Streptophyta</taxon>
        <taxon>Embryophyta</taxon>
        <taxon>Tracheophyta</taxon>
        <taxon>Spermatophyta</taxon>
        <taxon>Magnoliopsida</taxon>
        <taxon>Liliopsida</taxon>
        <taxon>Poales</taxon>
        <taxon>Poaceae</taxon>
        <taxon>BOP clade</taxon>
        <taxon>Pooideae</taxon>
        <taxon>Stipodae</taxon>
        <taxon>Brachypodieae</taxon>
        <taxon>Brachypodium</taxon>
    </lineage>
</organism>
<feature type="region of interest" description="Disordered" evidence="6">
    <location>
        <begin position="487"/>
        <end position="544"/>
    </location>
</feature>
<feature type="region of interest" description="Disordered" evidence="6">
    <location>
        <begin position="299"/>
        <end position="323"/>
    </location>
</feature>
<reference evidence="9 10" key="1">
    <citation type="journal article" date="2010" name="Nature">
        <title>Genome sequencing and analysis of the model grass Brachypodium distachyon.</title>
        <authorList>
            <consortium name="International Brachypodium Initiative"/>
        </authorList>
    </citation>
    <scope>NUCLEOTIDE SEQUENCE [LARGE SCALE GENOMIC DNA]</scope>
    <source>
        <strain evidence="9">Bd21</strain>
        <strain evidence="10">cv. Bd21</strain>
    </source>
</reference>
<dbReference type="InterPro" id="IPR000719">
    <property type="entry name" value="Prot_kinase_dom"/>
</dbReference>
<evidence type="ECO:0000313" key="11">
    <source>
        <dbReference type="Proteomes" id="UP000008810"/>
    </source>
</evidence>
<feature type="transmembrane region" description="Helical" evidence="7">
    <location>
        <begin position="787"/>
        <end position="812"/>
    </location>
</feature>
<keyword evidence="11" id="KW-1185">Reference proteome</keyword>
<dbReference type="STRING" id="15368.A0A2K2CQF3"/>
<dbReference type="PROSITE" id="PS50011">
    <property type="entry name" value="PROTEIN_KINASE_DOM"/>
    <property type="match status" value="1"/>
</dbReference>
<feature type="compositionally biased region" description="Gly residues" evidence="6">
    <location>
        <begin position="641"/>
        <end position="654"/>
    </location>
</feature>